<dbReference type="AlphaFoldDB" id="A0A3S3QX44"/>
<protein>
    <recommendedName>
        <fullName evidence="2">Integration host factor subunit alpha</fullName>
    </recommendedName>
</protein>
<keyword evidence="7" id="KW-0233">DNA recombination</keyword>
<comment type="caution">
    <text evidence="9">The sequence shown here is derived from an EMBL/GenBank/DDBJ whole genome shotgun (WGS) entry which is preliminary data.</text>
</comment>
<evidence type="ECO:0000256" key="7">
    <source>
        <dbReference type="ARBA" id="ARBA00023172"/>
    </source>
</evidence>
<dbReference type="PROSITE" id="PS00045">
    <property type="entry name" value="HISTONE_LIKE"/>
    <property type="match status" value="1"/>
</dbReference>
<dbReference type="GO" id="GO:0006355">
    <property type="term" value="P:regulation of DNA-templated transcription"/>
    <property type="evidence" value="ECO:0007669"/>
    <property type="project" value="InterPro"/>
</dbReference>
<dbReference type="Gene3D" id="4.10.520.10">
    <property type="entry name" value="IHF-like DNA-binding proteins"/>
    <property type="match status" value="1"/>
</dbReference>
<keyword evidence="4" id="KW-0805">Transcription regulation</keyword>
<keyword evidence="6" id="KW-0804">Transcription</keyword>
<dbReference type="GO" id="GO:0006310">
    <property type="term" value="P:DNA recombination"/>
    <property type="evidence" value="ECO:0007669"/>
    <property type="project" value="UniProtKB-KW"/>
</dbReference>
<dbReference type="InterPro" id="IPR005684">
    <property type="entry name" value="IHF_alpha"/>
</dbReference>
<evidence type="ECO:0000256" key="4">
    <source>
        <dbReference type="ARBA" id="ARBA00023015"/>
    </source>
</evidence>
<evidence type="ECO:0000256" key="3">
    <source>
        <dbReference type="ARBA" id="ARBA00022845"/>
    </source>
</evidence>
<dbReference type="CDD" id="cd13835">
    <property type="entry name" value="IHF_A"/>
    <property type="match status" value="1"/>
</dbReference>
<reference evidence="9 10" key="1">
    <citation type="submission" date="2017-01" db="EMBL/GenBank/DDBJ databases">
        <title>The cable genome- insights into the physiology and evolution of filamentous bacteria capable of sulfide oxidation via long distance electron transfer.</title>
        <authorList>
            <person name="Schreiber L."/>
            <person name="Bjerg J.T."/>
            <person name="Boggild A."/>
            <person name="Van De Vossenberg J."/>
            <person name="Meysman F."/>
            <person name="Nielsen L.P."/>
            <person name="Schramm A."/>
            <person name="Kjeldsen K.U."/>
        </authorList>
    </citation>
    <scope>NUCLEOTIDE SEQUENCE [LARGE SCALE GENOMIC DNA]</scope>
    <source>
        <strain evidence="9">A3</strain>
    </source>
</reference>
<evidence type="ECO:0000256" key="6">
    <source>
        <dbReference type="ARBA" id="ARBA00023163"/>
    </source>
</evidence>
<dbReference type="GO" id="GO:0030527">
    <property type="term" value="F:structural constituent of chromatin"/>
    <property type="evidence" value="ECO:0007669"/>
    <property type="project" value="InterPro"/>
</dbReference>
<dbReference type="PRINTS" id="PR01727">
    <property type="entry name" value="DNABINDINGHU"/>
</dbReference>
<name>A0A3S3QX44_9BACT</name>
<dbReference type="InterPro" id="IPR020816">
    <property type="entry name" value="Histone-like_DNA-bd_CS"/>
</dbReference>
<dbReference type="EMBL" id="MTKR01000114">
    <property type="protein sequence ID" value="RWX50247.1"/>
    <property type="molecule type" value="Genomic_DNA"/>
</dbReference>
<dbReference type="GO" id="GO:0006417">
    <property type="term" value="P:regulation of translation"/>
    <property type="evidence" value="ECO:0007669"/>
    <property type="project" value="UniProtKB-KW"/>
</dbReference>
<dbReference type="PANTHER" id="PTHR33175:SF2">
    <property type="entry name" value="INTEGRATION HOST FACTOR SUBUNIT ALPHA"/>
    <property type="match status" value="1"/>
</dbReference>
<proteinExistence type="inferred from homology"/>
<keyword evidence="3" id="KW-0810">Translation regulation</keyword>
<evidence type="ECO:0000256" key="2">
    <source>
        <dbReference type="ARBA" id="ARBA00018329"/>
    </source>
</evidence>
<organism evidence="9 10">
    <name type="scientific">Candidatus Electrothrix marina</name>
    <dbReference type="NCBI Taxonomy" id="1859130"/>
    <lineage>
        <taxon>Bacteria</taxon>
        <taxon>Pseudomonadati</taxon>
        <taxon>Thermodesulfobacteriota</taxon>
        <taxon>Desulfobulbia</taxon>
        <taxon>Desulfobulbales</taxon>
        <taxon>Desulfobulbaceae</taxon>
        <taxon>Candidatus Electrothrix</taxon>
    </lineage>
</organism>
<dbReference type="SUPFAM" id="SSF47729">
    <property type="entry name" value="IHF-like DNA-binding proteins"/>
    <property type="match status" value="1"/>
</dbReference>
<gene>
    <name evidence="9" type="ORF">VU00_11142</name>
</gene>
<dbReference type="GO" id="GO:0003677">
    <property type="term" value="F:DNA binding"/>
    <property type="evidence" value="ECO:0007669"/>
    <property type="project" value="UniProtKB-KW"/>
</dbReference>
<comment type="similarity">
    <text evidence="1 8">Belongs to the bacterial histone-like protein family.</text>
</comment>
<dbReference type="InterPro" id="IPR000119">
    <property type="entry name" value="Hist_DNA-bd"/>
</dbReference>
<dbReference type="Proteomes" id="UP000287615">
    <property type="component" value="Unassembled WGS sequence"/>
</dbReference>
<dbReference type="GO" id="GO:0005829">
    <property type="term" value="C:cytosol"/>
    <property type="evidence" value="ECO:0007669"/>
    <property type="project" value="TreeGrafter"/>
</dbReference>
<evidence type="ECO:0000256" key="1">
    <source>
        <dbReference type="ARBA" id="ARBA00010529"/>
    </source>
</evidence>
<dbReference type="GO" id="GO:0009893">
    <property type="term" value="P:positive regulation of metabolic process"/>
    <property type="evidence" value="ECO:0007669"/>
    <property type="project" value="UniProtKB-ARBA"/>
</dbReference>
<evidence type="ECO:0000256" key="8">
    <source>
        <dbReference type="RuleBase" id="RU003939"/>
    </source>
</evidence>
<accession>A0A3S3QX44</accession>
<evidence type="ECO:0000256" key="5">
    <source>
        <dbReference type="ARBA" id="ARBA00023125"/>
    </source>
</evidence>
<evidence type="ECO:0000313" key="9">
    <source>
        <dbReference type="EMBL" id="RWX50247.1"/>
    </source>
</evidence>
<sequence length="106" mass="11850">MTLTKANLVQEVYQQHPGLTKAQATDSVETFITLVKESLITGEDLLLSGFGKFNVKDKRPRRGRNPQTGDELILDARRVITFKPSGILRNKINGYGCISSVVQFNR</sequence>
<keyword evidence="5" id="KW-0238">DNA-binding</keyword>
<dbReference type="Pfam" id="PF00216">
    <property type="entry name" value="Bac_DNA_binding"/>
    <property type="match status" value="1"/>
</dbReference>
<dbReference type="SMART" id="SM00411">
    <property type="entry name" value="BHL"/>
    <property type="match status" value="1"/>
</dbReference>
<evidence type="ECO:0000313" key="10">
    <source>
        <dbReference type="Proteomes" id="UP000287615"/>
    </source>
</evidence>
<dbReference type="InterPro" id="IPR010992">
    <property type="entry name" value="IHF-like_DNA-bd_dom_sf"/>
</dbReference>
<dbReference type="PANTHER" id="PTHR33175">
    <property type="entry name" value="DNA-BINDING PROTEIN HU"/>
    <property type="match status" value="1"/>
</dbReference>